<keyword evidence="4" id="KW-1185">Reference proteome</keyword>
<dbReference type="RefSeq" id="WP_154318398.1">
    <property type="nucleotide sequence ID" value="NZ_CAJGAA010000002.1"/>
</dbReference>
<dbReference type="EMBL" id="WKKF01000002">
    <property type="protein sequence ID" value="MRX54120.1"/>
    <property type="molecule type" value="Genomic_DNA"/>
</dbReference>
<evidence type="ECO:0000256" key="2">
    <source>
        <dbReference type="SAM" id="Phobius"/>
    </source>
</evidence>
<keyword evidence="2" id="KW-0812">Transmembrane</keyword>
<reference evidence="3 4" key="1">
    <citation type="submission" date="2019-11" db="EMBL/GenBank/DDBJ databases">
        <title>Bacillus idriensis genome.</title>
        <authorList>
            <person name="Konopka E.N."/>
            <person name="Newman J.D."/>
        </authorList>
    </citation>
    <scope>NUCLEOTIDE SEQUENCE [LARGE SCALE GENOMIC DNA]</scope>
    <source>
        <strain evidence="3 4">DSM 19097</strain>
    </source>
</reference>
<sequence length="143" mass="15948">MKKILLILGSLMILSGVLGALNHVSLIFKSMEEEFGEYGTPGTASLIIWQYIPSFTIYVTLLAAGSLLLGLAALLKQQEKRNDLMEHLIDAVKANEVQTAQPAVEPASDIEKQTLALFQSRNEREVDESHQDPGKDERYYWKG</sequence>
<accession>A0A6I2M7H4</accession>
<evidence type="ECO:0000313" key="3">
    <source>
        <dbReference type="EMBL" id="MRX54120.1"/>
    </source>
</evidence>
<keyword evidence="2" id="KW-0472">Membrane</keyword>
<gene>
    <name evidence="3" type="ORF">GJU41_09065</name>
</gene>
<feature type="region of interest" description="Disordered" evidence="1">
    <location>
        <begin position="120"/>
        <end position="143"/>
    </location>
</feature>
<dbReference type="AlphaFoldDB" id="A0A6I2M7H4"/>
<evidence type="ECO:0000313" key="4">
    <source>
        <dbReference type="Proteomes" id="UP000441585"/>
    </source>
</evidence>
<keyword evidence="2" id="KW-1133">Transmembrane helix</keyword>
<comment type="caution">
    <text evidence="3">The sequence shown here is derived from an EMBL/GenBank/DDBJ whole genome shotgun (WGS) entry which is preliminary data.</text>
</comment>
<dbReference type="Proteomes" id="UP000441585">
    <property type="component" value="Unassembled WGS sequence"/>
</dbReference>
<protein>
    <submittedName>
        <fullName evidence="3">Uncharacterized protein</fullName>
    </submittedName>
</protein>
<feature type="compositionally biased region" description="Basic and acidic residues" evidence="1">
    <location>
        <begin position="121"/>
        <end position="143"/>
    </location>
</feature>
<name>A0A6I2M7H4_9BACI</name>
<feature type="transmembrane region" description="Helical" evidence="2">
    <location>
        <begin position="55"/>
        <end position="75"/>
    </location>
</feature>
<proteinExistence type="predicted"/>
<evidence type="ECO:0000256" key="1">
    <source>
        <dbReference type="SAM" id="MobiDB-lite"/>
    </source>
</evidence>
<organism evidence="3 4">
    <name type="scientific">Metabacillus idriensis</name>
    <dbReference type="NCBI Taxonomy" id="324768"/>
    <lineage>
        <taxon>Bacteria</taxon>
        <taxon>Bacillati</taxon>
        <taxon>Bacillota</taxon>
        <taxon>Bacilli</taxon>
        <taxon>Bacillales</taxon>
        <taxon>Bacillaceae</taxon>
        <taxon>Metabacillus</taxon>
    </lineage>
</organism>